<dbReference type="Gene3D" id="3.40.50.2000">
    <property type="entry name" value="Glycogen Phosphorylase B"/>
    <property type="match status" value="2"/>
</dbReference>
<dbReference type="Pfam" id="PF13439">
    <property type="entry name" value="Glyco_transf_4"/>
    <property type="match status" value="1"/>
</dbReference>
<feature type="domain" description="Glycosyltransferase subfamily 4-like N-terminal" evidence="3">
    <location>
        <begin position="60"/>
        <end position="232"/>
    </location>
</feature>
<evidence type="ECO:0008006" key="6">
    <source>
        <dbReference type="Google" id="ProtNLM"/>
    </source>
</evidence>
<organism evidence="4 5">
    <name type="scientific">Candidatus Kaiserbacteria bacterium RIFCSPLOWO2_01_FULL_52_12b</name>
    <dbReference type="NCBI Taxonomy" id="1798509"/>
    <lineage>
        <taxon>Bacteria</taxon>
        <taxon>Candidatus Kaiseribacteriota</taxon>
    </lineage>
</organism>
<dbReference type="GO" id="GO:0016757">
    <property type="term" value="F:glycosyltransferase activity"/>
    <property type="evidence" value="ECO:0007669"/>
    <property type="project" value="InterPro"/>
</dbReference>
<dbReference type="SUPFAM" id="SSF53756">
    <property type="entry name" value="UDP-Glycosyltransferase/glycogen phosphorylase"/>
    <property type="match status" value="1"/>
</dbReference>
<evidence type="ECO:0000259" key="2">
    <source>
        <dbReference type="Pfam" id="PF00534"/>
    </source>
</evidence>
<evidence type="ECO:0000313" key="4">
    <source>
        <dbReference type="EMBL" id="OGG78282.1"/>
    </source>
</evidence>
<sequence>MARKQKIYGLETRAYLATRSALRLFRSEPVRRVPKKSNPKKIRVAFIHNEKKVHVGVHTGAAQINRLMAAALAERRVEVRNFYPRTQLTDAPVHLKGLANILFFYSLLEHKEAMLKYDIIQGTTYTPLPFLAFNIPVVCHFGSTARGYLESIPRTSDLSKEEREVFKELLRLSIIPEFDLKTMRPMEDIADIETITATRATACIATSRKVYEELICIGVPADHIHVIHNAIEDYWFDPSREVTQQSPHLVFLGRLGNDVFTLKLKGLSRLVQLYRAFPDVPKTTVCMTTNRKLKEWLRVAFPKHYMYVNLRKDLIPGALAPLYGSILLIPSRYEGFSLSLVEGMSQGLVPITFSVGVAPEIIRHGENGFLVSTVDGAISCAQDLLSNEERRLAMADAAKQTADQFKSARIADDLQTLYQKIKESRRENGHTSADSTIFSSIPVPVHPGGK</sequence>
<dbReference type="Pfam" id="PF00534">
    <property type="entry name" value="Glycos_transf_1"/>
    <property type="match status" value="1"/>
</dbReference>
<gene>
    <name evidence="4" type="ORF">A3A36_02950</name>
</gene>
<name>A0A1F6EXJ8_9BACT</name>
<proteinExistence type="predicted"/>
<dbReference type="PANTHER" id="PTHR12526:SF636">
    <property type="entry name" value="BLL3647 PROTEIN"/>
    <property type="match status" value="1"/>
</dbReference>
<feature type="domain" description="Glycosyl transferase family 1" evidence="2">
    <location>
        <begin position="325"/>
        <end position="400"/>
    </location>
</feature>
<evidence type="ECO:0000313" key="5">
    <source>
        <dbReference type="Proteomes" id="UP000178811"/>
    </source>
</evidence>
<comment type="caution">
    <text evidence="4">The sequence shown here is derived from an EMBL/GenBank/DDBJ whole genome shotgun (WGS) entry which is preliminary data.</text>
</comment>
<protein>
    <recommendedName>
        <fullName evidence="6">Glycosyl transferase family 1 domain-containing protein</fullName>
    </recommendedName>
</protein>
<feature type="compositionally biased region" description="Polar residues" evidence="1">
    <location>
        <begin position="430"/>
        <end position="439"/>
    </location>
</feature>
<dbReference type="InterPro" id="IPR028098">
    <property type="entry name" value="Glyco_trans_4-like_N"/>
</dbReference>
<evidence type="ECO:0000259" key="3">
    <source>
        <dbReference type="Pfam" id="PF13439"/>
    </source>
</evidence>
<dbReference type="AlphaFoldDB" id="A0A1F6EXJ8"/>
<feature type="region of interest" description="Disordered" evidence="1">
    <location>
        <begin position="425"/>
        <end position="450"/>
    </location>
</feature>
<reference evidence="4 5" key="1">
    <citation type="journal article" date="2016" name="Nat. Commun.">
        <title>Thousands of microbial genomes shed light on interconnected biogeochemical processes in an aquifer system.</title>
        <authorList>
            <person name="Anantharaman K."/>
            <person name="Brown C.T."/>
            <person name="Hug L.A."/>
            <person name="Sharon I."/>
            <person name="Castelle C.J."/>
            <person name="Probst A.J."/>
            <person name="Thomas B.C."/>
            <person name="Singh A."/>
            <person name="Wilkins M.J."/>
            <person name="Karaoz U."/>
            <person name="Brodie E.L."/>
            <person name="Williams K.H."/>
            <person name="Hubbard S.S."/>
            <person name="Banfield J.F."/>
        </authorList>
    </citation>
    <scope>NUCLEOTIDE SEQUENCE [LARGE SCALE GENOMIC DNA]</scope>
</reference>
<dbReference type="Proteomes" id="UP000178811">
    <property type="component" value="Unassembled WGS sequence"/>
</dbReference>
<dbReference type="PANTHER" id="PTHR12526">
    <property type="entry name" value="GLYCOSYLTRANSFERASE"/>
    <property type="match status" value="1"/>
</dbReference>
<dbReference type="CDD" id="cd03801">
    <property type="entry name" value="GT4_PimA-like"/>
    <property type="match status" value="1"/>
</dbReference>
<accession>A0A1F6EXJ8</accession>
<dbReference type="InterPro" id="IPR001296">
    <property type="entry name" value="Glyco_trans_1"/>
</dbReference>
<evidence type="ECO:0000256" key="1">
    <source>
        <dbReference type="SAM" id="MobiDB-lite"/>
    </source>
</evidence>
<dbReference type="EMBL" id="MFLW01000016">
    <property type="protein sequence ID" value="OGG78282.1"/>
    <property type="molecule type" value="Genomic_DNA"/>
</dbReference>